<feature type="transmembrane region" description="Helical" evidence="3">
    <location>
        <begin position="44"/>
        <end position="63"/>
    </location>
</feature>
<evidence type="ECO:0000313" key="5">
    <source>
        <dbReference type="EMBL" id="CAE7126338.1"/>
    </source>
</evidence>
<evidence type="ECO:0000256" key="2">
    <source>
        <dbReference type="SAM" id="MobiDB-lite"/>
    </source>
</evidence>
<evidence type="ECO:0000313" key="6">
    <source>
        <dbReference type="Proteomes" id="UP000663827"/>
    </source>
</evidence>
<gene>
    <name evidence="5" type="ORF">RDB_LOCUS59974</name>
</gene>
<dbReference type="EMBL" id="CAJNJQ010001201">
    <property type="protein sequence ID" value="CAE7126338.1"/>
    <property type="molecule type" value="Genomic_DNA"/>
</dbReference>
<dbReference type="SUPFAM" id="SSF50685">
    <property type="entry name" value="Barwin-like endoglucanases"/>
    <property type="match status" value="1"/>
</dbReference>
<dbReference type="PANTHER" id="PTHR31836:SF24">
    <property type="entry name" value="RLPA-LIKE PROTEIN DOUBLE-PSI BETA-BARREL DOMAIN-CONTAINING PROTEIN"/>
    <property type="match status" value="1"/>
</dbReference>
<name>A0A8H3E2N4_9AGAM</name>
<feature type="compositionally biased region" description="Gly residues" evidence="2">
    <location>
        <begin position="229"/>
        <end position="238"/>
    </location>
</feature>
<feature type="domain" description="RlpA-like protein double-psi beta-barrel" evidence="4">
    <location>
        <begin position="239"/>
        <end position="335"/>
    </location>
</feature>
<evidence type="ECO:0000259" key="4">
    <source>
        <dbReference type="Pfam" id="PF03330"/>
    </source>
</evidence>
<keyword evidence="1" id="KW-0732">Signal</keyword>
<dbReference type="Gene3D" id="2.40.40.10">
    <property type="entry name" value="RlpA-like domain"/>
    <property type="match status" value="1"/>
</dbReference>
<dbReference type="InterPro" id="IPR036908">
    <property type="entry name" value="RlpA-like_sf"/>
</dbReference>
<feature type="transmembrane region" description="Helical" evidence="3">
    <location>
        <begin position="7"/>
        <end position="24"/>
    </location>
</feature>
<comment type="caution">
    <text evidence="5">The sequence shown here is derived from an EMBL/GenBank/DDBJ whole genome shotgun (WGS) entry which is preliminary data.</text>
</comment>
<proteinExistence type="predicted"/>
<dbReference type="Pfam" id="PF03330">
    <property type="entry name" value="DPBB_1"/>
    <property type="match status" value="1"/>
</dbReference>
<evidence type="ECO:0000256" key="1">
    <source>
        <dbReference type="ARBA" id="ARBA00022729"/>
    </source>
</evidence>
<dbReference type="CDD" id="cd22191">
    <property type="entry name" value="DPBB_RlpA_EXP_N-like"/>
    <property type="match status" value="1"/>
</dbReference>
<protein>
    <recommendedName>
        <fullName evidence="4">RlpA-like protein double-psi beta-barrel domain-containing protein</fullName>
    </recommendedName>
</protein>
<feature type="region of interest" description="Disordered" evidence="2">
    <location>
        <begin position="134"/>
        <end position="240"/>
    </location>
</feature>
<sequence>MLISQYPAIASVFGFSFSFVYSLPSAPTFSYNPTALSRLSLLNMLTSFVAALALAASVSNVAAGPIHNVPKRHHVARGYRQDADILEDYTGYHVRYLALGCSGGHGSEFFEACCHPLLRWQKLSDRPAKCIPSASASSSAVLAEPTATPIDEDPIPDYDDDCDESTAAPVPASTQRVQSTSYRAQVTSSKVENTPEPTPEPTTSHKPSSSAQPTTTKKSSSAEPEPTKGSGGSDGDITGGSATFFKQGGVAGACGTVHDDYDKVVALDYRRYGDTGKKSSDCGRTVVITNTKNGKTVTAKVADACPTCTNENCLDLSLGAFDQIATREEGMVPIAWHFA</sequence>
<keyword evidence="3" id="KW-1133">Transmembrane helix</keyword>
<dbReference type="Proteomes" id="UP000663827">
    <property type="component" value="Unassembled WGS sequence"/>
</dbReference>
<accession>A0A8H3E2N4</accession>
<organism evidence="5 6">
    <name type="scientific">Rhizoctonia solani</name>
    <dbReference type="NCBI Taxonomy" id="456999"/>
    <lineage>
        <taxon>Eukaryota</taxon>
        <taxon>Fungi</taxon>
        <taxon>Dikarya</taxon>
        <taxon>Basidiomycota</taxon>
        <taxon>Agaricomycotina</taxon>
        <taxon>Agaricomycetes</taxon>
        <taxon>Cantharellales</taxon>
        <taxon>Ceratobasidiaceae</taxon>
        <taxon>Rhizoctonia</taxon>
    </lineage>
</organism>
<feature type="compositionally biased region" description="Polar residues" evidence="2">
    <location>
        <begin position="204"/>
        <end position="222"/>
    </location>
</feature>
<feature type="compositionally biased region" description="Acidic residues" evidence="2">
    <location>
        <begin position="150"/>
        <end position="164"/>
    </location>
</feature>
<keyword evidence="3" id="KW-0812">Transmembrane</keyword>
<dbReference type="PANTHER" id="PTHR31836">
    <property type="match status" value="1"/>
</dbReference>
<dbReference type="InterPro" id="IPR009009">
    <property type="entry name" value="RlpA-like_DPBB"/>
</dbReference>
<keyword evidence="3" id="KW-0472">Membrane</keyword>
<evidence type="ECO:0000256" key="3">
    <source>
        <dbReference type="SAM" id="Phobius"/>
    </source>
</evidence>
<feature type="compositionally biased region" description="Polar residues" evidence="2">
    <location>
        <begin position="172"/>
        <end position="192"/>
    </location>
</feature>
<dbReference type="AlphaFoldDB" id="A0A8H3E2N4"/>
<dbReference type="InterPro" id="IPR051477">
    <property type="entry name" value="Expansin_CellWall"/>
</dbReference>
<reference evidence="5" key="1">
    <citation type="submission" date="2021-01" db="EMBL/GenBank/DDBJ databases">
        <authorList>
            <person name="Kaushik A."/>
        </authorList>
    </citation>
    <scope>NUCLEOTIDE SEQUENCE</scope>
    <source>
        <strain evidence="5">AG5</strain>
    </source>
</reference>